<evidence type="ECO:0000256" key="10">
    <source>
        <dbReference type="ARBA" id="ARBA00044501"/>
    </source>
</evidence>
<comment type="cofactor">
    <cofactor evidence="1 12">
        <name>heme b</name>
        <dbReference type="ChEBI" id="CHEBI:60344"/>
    </cofactor>
</comment>
<keyword evidence="5 12" id="KW-1133">Transmembrane helix</keyword>
<accession>A0ABV6EYW5</accession>
<comment type="pathway">
    <text evidence="10 12">Porphyrin-containing compound metabolism; heme A biosynthesis; heme A from heme O: step 1/1.</text>
</comment>
<dbReference type="Pfam" id="PF02628">
    <property type="entry name" value="COX15-CtaA"/>
    <property type="match status" value="1"/>
</dbReference>
<feature type="transmembrane region" description="Helical" evidence="12">
    <location>
        <begin position="201"/>
        <end position="220"/>
    </location>
</feature>
<dbReference type="EMBL" id="JBHLWM010000008">
    <property type="protein sequence ID" value="MFC0243036.1"/>
    <property type="molecule type" value="Genomic_DNA"/>
</dbReference>
<reference evidence="13 14" key="1">
    <citation type="submission" date="2024-09" db="EMBL/GenBank/DDBJ databases">
        <authorList>
            <person name="Sun Q."/>
            <person name="Mori K."/>
        </authorList>
    </citation>
    <scope>NUCLEOTIDE SEQUENCE [LARGE SCALE GENOMIC DNA]</scope>
    <source>
        <strain evidence="13 14">KCTC 23279</strain>
    </source>
</reference>
<dbReference type="InterPro" id="IPR023754">
    <property type="entry name" value="HemeA_Synthase_type2"/>
</dbReference>
<evidence type="ECO:0000256" key="3">
    <source>
        <dbReference type="ARBA" id="ARBA00022692"/>
    </source>
</evidence>
<feature type="transmembrane region" description="Helical" evidence="12">
    <location>
        <begin position="295"/>
        <end position="316"/>
    </location>
</feature>
<keyword evidence="8 12" id="KW-0350">Heme biosynthesis</keyword>
<feature type="transmembrane region" description="Helical" evidence="12">
    <location>
        <begin position="17"/>
        <end position="36"/>
    </location>
</feature>
<comment type="similarity">
    <text evidence="12">Belongs to the COX15/CtaA family. Type 2 subfamily.</text>
</comment>
<evidence type="ECO:0000256" key="1">
    <source>
        <dbReference type="ARBA" id="ARBA00001970"/>
    </source>
</evidence>
<comment type="function">
    <text evidence="12">Catalyzes the conversion of heme O to heme A by two successive hydroxylations of the methyl group at C8. The first hydroxylation forms heme I, the second hydroxylation results in an unstable dihydroxymethyl group, which spontaneously dehydrates, resulting in the formyl group of heme A.</text>
</comment>
<comment type="subcellular location">
    <subcellularLocation>
        <location evidence="12">Cell membrane</location>
        <topology evidence="12">Multi-pass membrane protein</topology>
    </subcellularLocation>
    <subcellularLocation>
        <location evidence="2">Membrane</location>
        <topology evidence="2">Multi-pass membrane protein</topology>
    </subcellularLocation>
</comment>
<gene>
    <name evidence="12" type="primary">ctaA</name>
    <name evidence="13" type="ORF">ACFFJ6_21285</name>
</gene>
<evidence type="ECO:0000313" key="14">
    <source>
        <dbReference type="Proteomes" id="UP001589775"/>
    </source>
</evidence>
<evidence type="ECO:0000256" key="12">
    <source>
        <dbReference type="HAMAP-Rule" id="MF_01665"/>
    </source>
</evidence>
<comment type="catalytic activity">
    <reaction evidence="11">
        <text>Fe(II)-heme o + 2 A + H2O = Fe(II)-heme a + 2 AH2</text>
        <dbReference type="Rhea" id="RHEA:63388"/>
        <dbReference type="ChEBI" id="CHEBI:13193"/>
        <dbReference type="ChEBI" id="CHEBI:15377"/>
        <dbReference type="ChEBI" id="CHEBI:17499"/>
        <dbReference type="ChEBI" id="CHEBI:60530"/>
        <dbReference type="ChEBI" id="CHEBI:61715"/>
        <dbReference type="EC" id="1.17.99.9"/>
    </reaction>
    <physiologicalReaction direction="left-to-right" evidence="11">
        <dbReference type="Rhea" id="RHEA:63389"/>
    </physiologicalReaction>
</comment>
<feature type="transmembrane region" description="Helical" evidence="12">
    <location>
        <begin position="266"/>
        <end position="283"/>
    </location>
</feature>
<keyword evidence="4 12" id="KW-0479">Metal-binding</keyword>
<evidence type="ECO:0000256" key="8">
    <source>
        <dbReference type="ARBA" id="ARBA00023133"/>
    </source>
</evidence>
<proteinExistence type="inferred from homology"/>
<sequence>MTAAAAPRPSRVRAVRIWLTLVAALIAVMVLVGGATRLTESGLSIVEWKPITGTLPPLTDAQWHAAFDGYKQIPQYRELNAGMTLGEFKTIFWWEWSHRLLGRVIGIAYLLPFLWFLWRGAIGPEWKRALWGIFALGALQGAVGWWMVASGLSQRTEVSQVRLATHLSLALIIYAAIVWTLRRLSGRRRAAAPARLKATAVALLGLTFVQLYAGALVAGLRAGRLYNTWPTIDGVLIPDAARLWFETPWWKNLFDNHLTVQFDHRMLAYALWTLAALHMIDALRTGAGAAARGAVLLFLALTAQAALGIFTVLYAAPIDLALAHQAMALVVLTLAVLQAERLTATRESRATLDRRADQIAVSTTPV</sequence>
<keyword evidence="3 12" id="KW-0812">Transmembrane</keyword>
<feature type="transmembrane region" description="Helical" evidence="12">
    <location>
        <begin position="100"/>
        <end position="118"/>
    </location>
</feature>
<evidence type="ECO:0000256" key="7">
    <source>
        <dbReference type="ARBA" id="ARBA00023004"/>
    </source>
</evidence>
<keyword evidence="9 12" id="KW-0472">Membrane</keyword>
<keyword evidence="12" id="KW-1003">Cell membrane</keyword>
<organism evidence="13 14">
    <name type="scientific">Rhodopseudomonas telluris</name>
    <dbReference type="NCBI Taxonomy" id="644215"/>
    <lineage>
        <taxon>Bacteria</taxon>
        <taxon>Pseudomonadati</taxon>
        <taxon>Pseudomonadota</taxon>
        <taxon>Alphaproteobacteria</taxon>
        <taxon>Hyphomicrobiales</taxon>
        <taxon>Nitrobacteraceae</taxon>
        <taxon>Rhodopseudomonas</taxon>
    </lineage>
</organism>
<dbReference type="Proteomes" id="UP001589775">
    <property type="component" value="Unassembled WGS sequence"/>
</dbReference>
<evidence type="ECO:0000256" key="4">
    <source>
        <dbReference type="ARBA" id="ARBA00022723"/>
    </source>
</evidence>
<evidence type="ECO:0000256" key="9">
    <source>
        <dbReference type="ARBA" id="ARBA00023136"/>
    </source>
</evidence>
<feature type="transmembrane region" description="Helical" evidence="12">
    <location>
        <begin position="161"/>
        <end position="181"/>
    </location>
</feature>
<evidence type="ECO:0000256" key="5">
    <source>
        <dbReference type="ARBA" id="ARBA00022989"/>
    </source>
</evidence>
<name>A0ABV6EYW5_9BRAD</name>
<evidence type="ECO:0000313" key="13">
    <source>
        <dbReference type="EMBL" id="MFC0243036.1"/>
    </source>
</evidence>
<feature type="binding site" description="axial binding residue" evidence="12">
    <location>
        <position position="264"/>
    </location>
    <ligand>
        <name>heme</name>
        <dbReference type="ChEBI" id="CHEBI:30413"/>
    </ligand>
    <ligandPart>
        <name>Fe</name>
        <dbReference type="ChEBI" id="CHEBI:18248"/>
    </ligandPart>
</feature>
<keyword evidence="6 12" id="KW-0560">Oxidoreductase</keyword>
<dbReference type="EC" id="1.17.99.9" evidence="12"/>
<dbReference type="InterPro" id="IPR003780">
    <property type="entry name" value="COX15/CtaA_fam"/>
</dbReference>
<evidence type="ECO:0000256" key="11">
    <source>
        <dbReference type="ARBA" id="ARBA00048044"/>
    </source>
</evidence>
<comment type="caution">
    <text evidence="13">The sequence shown here is derived from an EMBL/GenBank/DDBJ whole genome shotgun (WGS) entry which is preliminary data.</text>
</comment>
<keyword evidence="14" id="KW-1185">Reference proteome</keyword>
<dbReference type="HAMAP" id="MF_01665">
    <property type="entry name" value="HemeA_synth_type2"/>
    <property type="match status" value="1"/>
</dbReference>
<comment type="subunit">
    <text evidence="12">Interacts with CtaB.</text>
</comment>
<keyword evidence="7 12" id="KW-0408">Iron</keyword>
<evidence type="ECO:0000256" key="6">
    <source>
        <dbReference type="ARBA" id="ARBA00023002"/>
    </source>
</evidence>
<feature type="transmembrane region" description="Helical" evidence="12">
    <location>
        <begin position="130"/>
        <end position="149"/>
    </location>
</feature>
<dbReference type="PANTHER" id="PTHR23289">
    <property type="entry name" value="CYTOCHROME C OXIDASE ASSEMBLY PROTEIN COX15"/>
    <property type="match status" value="1"/>
</dbReference>
<protein>
    <recommendedName>
        <fullName evidence="12">Heme A synthase</fullName>
        <shortName evidence="12">HAS</shortName>
        <ecNumber evidence="12">1.17.99.9</ecNumber>
    </recommendedName>
    <alternativeName>
        <fullName evidence="12">Cytochrome aa3-controlling protein</fullName>
    </alternativeName>
</protein>
<evidence type="ECO:0000256" key="2">
    <source>
        <dbReference type="ARBA" id="ARBA00004141"/>
    </source>
</evidence>
<dbReference type="RefSeq" id="WP_378391579.1">
    <property type="nucleotide sequence ID" value="NZ_JBHLWM010000008.1"/>
</dbReference>
<feature type="binding site" description="axial binding residue" evidence="12">
    <location>
        <position position="324"/>
    </location>
    <ligand>
        <name>heme</name>
        <dbReference type="ChEBI" id="CHEBI:30413"/>
    </ligand>
    <ligandPart>
        <name>Fe</name>
        <dbReference type="ChEBI" id="CHEBI:18248"/>
    </ligandPart>
</feature>
<dbReference type="PANTHER" id="PTHR23289:SF2">
    <property type="entry name" value="CYTOCHROME C OXIDASE ASSEMBLY PROTEIN COX15 HOMOLOG"/>
    <property type="match status" value="1"/>
</dbReference>
<feature type="transmembrane region" description="Helical" evidence="12">
    <location>
        <begin position="322"/>
        <end position="339"/>
    </location>
</feature>